<reference evidence="2 3" key="1">
    <citation type="journal article" date="2019" name="Nat. Microbiol.">
        <title>Mediterranean grassland soil C-N compound turnover is dependent on rainfall and depth, and is mediated by genomically divergent microorganisms.</title>
        <authorList>
            <person name="Diamond S."/>
            <person name="Andeer P.F."/>
            <person name="Li Z."/>
            <person name="Crits-Christoph A."/>
            <person name="Burstein D."/>
            <person name="Anantharaman K."/>
            <person name="Lane K.R."/>
            <person name="Thomas B.C."/>
            <person name="Pan C."/>
            <person name="Northen T.R."/>
            <person name="Banfield J.F."/>
        </authorList>
    </citation>
    <scope>NUCLEOTIDE SEQUENCE [LARGE SCALE GENOMIC DNA]</scope>
    <source>
        <strain evidence="2">WS_10</strain>
    </source>
</reference>
<evidence type="ECO:0000313" key="2">
    <source>
        <dbReference type="EMBL" id="TMQ73448.1"/>
    </source>
</evidence>
<feature type="region of interest" description="Disordered" evidence="1">
    <location>
        <begin position="193"/>
        <end position="224"/>
    </location>
</feature>
<proteinExistence type="predicted"/>
<name>A0A538UC15_UNCEI</name>
<dbReference type="SUPFAM" id="SSF48371">
    <property type="entry name" value="ARM repeat"/>
    <property type="match status" value="1"/>
</dbReference>
<comment type="caution">
    <text evidence="2">The sequence shown here is derived from an EMBL/GenBank/DDBJ whole genome shotgun (WGS) entry which is preliminary data.</text>
</comment>
<accession>A0A538UC15</accession>
<dbReference type="Proteomes" id="UP000319836">
    <property type="component" value="Unassembled WGS sequence"/>
</dbReference>
<evidence type="ECO:0008006" key="4">
    <source>
        <dbReference type="Google" id="ProtNLM"/>
    </source>
</evidence>
<dbReference type="InterPro" id="IPR011989">
    <property type="entry name" value="ARM-like"/>
</dbReference>
<protein>
    <recommendedName>
        <fullName evidence="4">HEAT repeat domain-containing protein</fullName>
    </recommendedName>
</protein>
<feature type="compositionally biased region" description="Polar residues" evidence="1">
    <location>
        <begin position="204"/>
        <end position="213"/>
    </location>
</feature>
<evidence type="ECO:0000313" key="3">
    <source>
        <dbReference type="Proteomes" id="UP000319836"/>
    </source>
</evidence>
<sequence>MSDDKYGPPRPFDALNPRGLAGKREYVRSLEQRSDTEALSLLVECLCDESWYLRDLAEEALLRLAERGAPVLVPILEQGLWFSRTSAARVLGRAAYRPAVPALLRLTDDVNATVAEAALDALIAIGRAGGAVSVARALTMLAPEARRRRVEKFRGKDRHLMERIERLMQHDELMTLEDDSLSDQSPMVRATEEGLEWEVLTGPASPSKTTSPGPQGPRAESPRD</sequence>
<dbReference type="InterPro" id="IPR016024">
    <property type="entry name" value="ARM-type_fold"/>
</dbReference>
<gene>
    <name evidence="2" type="ORF">E6K80_00085</name>
</gene>
<dbReference type="EMBL" id="VBPA01000003">
    <property type="protein sequence ID" value="TMQ73448.1"/>
    <property type="molecule type" value="Genomic_DNA"/>
</dbReference>
<dbReference type="AlphaFoldDB" id="A0A538UC15"/>
<dbReference type="Gene3D" id="1.25.10.10">
    <property type="entry name" value="Leucine-rich Repeat Variant"/>
    <property type="match status" value="1"/>
</dbReference>
<evidence type="ECO:0000256" key="1">
    <source>
        <dbReference type="SAM" id="MobiDB-lite"/>
    </source>
</evidence>
<organism evidence="2 3">
    <name type="scientific">Eiseniibacteriota bacterium</name>
    <dbReference type="NCBI Taxonomy" id="2212470"/>
    <lineage>
        <taxon>Bacteria</taxon>
        <taxon>Candidatus Eiseniibacteriota</taxon>
    </lineage>
</organism>